<evidence type="ECO:0000256" key="1">
    <source>
        <dbReference type="SAM" id="MobiDB-lite"/>
    </source>
</evidence>
<feature type="region of interest" description="Disordered" evidence="1">
    <location>
        <begin position="117"/>
        <end position="153"/>
    </location>
</feature>
<keyword evidence="3" id="KW-1185">Reference proteome</keyword>
<evidence type="ECO:0000313" key="3">
    <source>
        <dbReference type="Proteomes" id="UP000436088"/>
    </source>
</evidence>
<feature type="region of interest" description="Disordered" evidence="1">
    <location>
        <begin position="1"/>
        <end position="21"/>
    </location>
</feature>
<dbReference type="PANTHER" id="PTHR33472">
    <property type="entry name" value="OS01G0106600 PROTEIN"/>
    <property type="match status" value="1"/>
</dbReference>
<feature type="compositionally biased region" description="Basic and acidic residues" evidence="1">
    <location>
        <begin position="120"/>
        <end position="153"/>
    </location>
</feature>
<protein>
    <submittedName>
        <fullName evidence="2">Auxin-induced protein 5NG4</fullName>
    </submittedName>
</protein>
<organism evidence="2 3">
    <name type="scientific">Hibiscus syriacus</name>
    <name type="common">Rose of Sharon</name>
    <dbReference type="NCBI Taxonomy" id="106335"/>
    <lineage>
        <taxon>Eukaryota</taxon>
        <taxon>Viridiplantae</taxon>
        <taxon>Streptophyta</taxon>
        <taxon>Embryophyta</taxon>
        <taxon>Tracheophyta</taxon>
        <taxon>Spermatophyta</taxon>
        <taxon>Magnoliopsida</taxon>
        <taxon>eudicotyledons</taxon>
        <taxon>Gunneridae</taxon>
        <taxon>Pentapetalae</taxon>
        <taxon>rosids</taxon>
        <taxon>malvids</taxon>
        <taxon>Malvales</taxon>
        <taxon>Malvaceae</taxon>
        <taxon>Malvoideae</taxon>
        <taxon>Hibiscus</taxon>
    </lineage>
</organism>
<proteinExistence type="predicted"/>
<reference evidence="2" key="1">
    <citation type="submission" date="2019-09" db="EMBL/GenBank/DDBJ databases">
        <title>Draft genome information of white flower Hibiscus syriacus.</title>
        <authorList>
            <person name="Kim Y.-M."/>
        </authorList>
    </citation>
    <scope>NUCLEOTIDE SEQUENCE [LARGE SCALE GENOMIC DNA]</scope>
    <source>
        <strain evidence="2">YM2019G1</strain>
    </source>
</reference>
<sequence>MPLESSKIGQSSGEGDKHRVLDKEIKDMVSAITRRVCGVHKPGSSQGGDDDGVRIITLAGSNAGATMRSELDEKSSSPHGISLCEPDTLSTYVNSNFQAVNNSMMLGSSYNTNDPGVHLDISDVAEHEGKKSDDKHRRGKKIEKDSAKTEHSV</sequence>
<name>A0A6A2YWQ8_HIBSY</name>
<dbReference type="EMBL" id="VEPZ02001257">
    <property type="protein sequence ID" value="KAE8683934.1"/>
    <property type="molecule type" value="Genomic_DNA"/>
</dbReference>
<dbReference type="AlphaFoldDB" id="A0A6A2YWQ8"/>
<gene>
    <name evidence="2" type="ORF">F3Y22_tig00111166pilonHSYRG00370</name>
</gene>
<evidence type="ECO:0000313" key="2">
    <source>
        <dbReference type="EMBL" id="KAE8683934.1"/>
    </source>
</evidence>
<comment type="caution">
    <text evidence="2">The sequence shown here is derived from an EMBL/GenBank/DDBJ whole genome shotgun (WGS) entry which is preliminary data.</text>
</comment>
<dbReference type="Proteomes" id="UP000436088">
    <property type="component" value="Unassembled WGS sequence"/>
</dbReference>
<accession>A0A6A2YWQ8</accession>
<dbReference type="PANTHER" id="PTHR33472:SF28">
    <property type="entry name" value="BROMO AND FHA DOMAIN-CONTAINING PROTEIN DDB_G0267958"/>
    <property type="match status" value="1"/>
</dbReference>
<dbReference type="OrthoDB" id="774437at2759"/>